<dbReference type="EMBL" id="MLAK01000101">
    <property type="protein sequence ID" value="OHT16516.1"/>
    <property type="molecule type" value="Genomic_DNA"/>
</dbReference>
<dbReference type="AlphaFoldDB" id="A0A1J4L3G4"/>
<gene>
    <name evidence="2" type="ORF">TRFO_41753</name>
</gene>
<dbReference type="Proteomes" id="UP000179807">
    <property type="component" value="Unassembled WGS sequence"/>
</dbReference>
<name>A0A1J4L3G4_9EUKA</name>
<organism evidence="2 3">
    <name type="scientific">Tritrichomonas foetus</name>
    <dbReference type="NCBI Taxonomy" id="1144522"/>
    <lineage>
        <taxon>Eukaryota</taxon>
        <taxon>Metamonada</taxon>
        <taxon>Parabasalia</taxon>
        <taxon>Tritrichomonadida</taxon>
        <taxon>Tritrichomonadidae</taxon>
        <taxon>Tritrichomonas</taxon>
    </lineage>
</organism>
<dbReference type="InterPro" id="IPR000421">
    <property type="entry name" value="FA58C"/>
</dbReference>
<proteinExistence type="predicted"/>
<accession>A0A1J4L3G4</accession>
<evidence type="ECO:0000313" key="3">
    <source>
        <dbReference type="Proteomes" id="UP000179807"/>
    </source>
</evidence>
<dbReference type="InterPro" id="IPR008979">
    <property type="entry name" value="Galactose-bd-like_sf"/>
</dbReference>
<dbReference type="Pfam" id="PF00754">
    <property type="entry name" value="F5_F8_type_C"/>
    <property type="match status" value="1"/>
</dbReference>
<evidence type="ECO:0000313" key="2">
    <source>
        <dbReference type="EMBL" id="OHT16516.1"/>
    </source>
</evidence>
<dbReference type="RefSeq" id="XP_068369652.1">
    <property type="nucleotide sequence ID" value="XM_068513962.1"/>
</dbReference>
<comment type="caution">
    <text evidence="2">The sequence shown here is derived from an EMBL/GenBank/DDBJ whole genome shotgun (WGS) entry which is preliminary data.</text>
</comment>
<dbReference type="VEuPathDB" id="TrichDB:TRFO_41753"/>
<protein>
    <recommendedName>
        <fullName evidence="1">F5/8 type C domain-containing protein</fullName>
    </recommendedName>
</protein>
<evidence type="ECO:0000259" key="1">
    <source>
        <dbReference type="Pfam" id="PF00754"/>
    </source>
</evidence>
<dbReference type="SUPFAM" id="SSF49785">
    <property type="entry name" value="Galactose-binding domain-like"/>
    <property type="match status" value="1"/>
</dbReference>
<sequence length="488" mass="57095">MKTKQGMPKKVMNLFNTMKIQHYESINKNILPEDFTFIIDDRKYLTNKFLADILSPKIANLHRVDASLSTFTFPKSISDPSGNFSFFINLIYSGNSTFDYRQIDFYLQIARILENVDLVKNFLKYKITKHEISLSAIINDLLLLDSFEIRGEDLNLNKFYGKVIAFAAENFIHLMELSHNSNKKSKKIRFNKKNNDLFSILSLNTLEMILSHENLVIESEIKLFSFIQSLVETRGPEFEVLYQYIEFVNLTRDEMSCLCNEYNLYGNMNPFIWDKIVERLISGQLSSFDIHTFKRYNKGSQNQLFLPNLNDHRDFCGFITYLNNITQSQNCSENGTISVTSSSTQVIVGDIEQRDTFVCNLHNLSSRSMWSPNGKPNSYIQFDFRDRVVNLTHYVFCTPTDETQDYPRSWSVYGSNDKQTWELLDKRVDESRTNSCDVVVLFDCNEKNDTFFRYIRIQSDSPCWNHSPRTRYYFDLSGVEFYGTMLNT</sequence>
<keyword evidence="3" id="KW-1185">Reference proteome</keyword>
<feature type="domain" description="F5/8 type C" evidence="1">
    <location>
        <begin position="367"/>
        <end position="466"/>
    </location>
</feature>
<dbReference type="Gene3D" id="2.60.120.260">
    <property type="entry name" value="Galactose-binding domain-like"/>
    <property type="match status" value="1"/>
</dbReference>
<reference evidence="2" key="1">
    <citation type="submission" date="2016-10" db="EMBL/GenBank/DDBJ databases">
        <authorList>
            <person name="Benchimol M."/>
            <person name="Almeida L.G."/>
            <person name="Vasconcelos A.T."/>
            <person name="Perreira-Neves A."/>
            <person name="Rosa I.A."/>
            <person name="Tasca T."/>
            <person name="Bogo M.R."/>
            <person name="de Souza W."/>
        </authorList>
    </citation>
    <scope>NUCLEOTIDE SEQUENCE [LARGE SCALE GENOMIC DNA]</scope>
    <source>
        <strain evidence="2">K</strain>
    </source>
</reference>
<dbReference type="GeneID" id="94848666"/>